<evidence type="ECO:0000313" key="3">
    <source>
        <dbReference type="Proteomes" id="UP000278222"/>
    </source>
</evidence>
<name>A0A3N1M8E3_9PROT</name>
<dbReference type="EMBL" id="RJKX01000013">
    <property type="protein sequence ID" value="ROP99967.1"/>
    <property type="molecule type" value="Genomic_DNA"/>
</dbReference>
<dbReference type="AlphaFoldDB" id="A0A3N1M8E3"/>
<feature type="region of interest" description="Disordered" evidence="1">
    <location>
        <begin position="84"/>
        <end position="105"/>
    </location>
</feature>
<gene>
    <name evidence="2" type="ORF">EDC65_1762</name>
</gene>
<keyword evidence="3" id="KW-1185">Reference proteome</keyword>
<proteinExistence type="predicted"/>
<dbReference type="RefSeq" id="WP_142235694.1">
    <property type="nucleotide sequence ID" value="NZ_AP019700.1"/>
</dbReference>
<feature type="region of interest" description="Disordered" evidence="1">
    <location>
        <begin position="1"/>
        <end position="28"/>
    </location>
</feature>
<reference evidence="2 3" key="1">
    <citation type="submission" date="2018-11" db="EMBL/GenBank/DDBJ databases">
        <title>Genomic Encyclopedia of Type Strains, Phase IV (KMG-IV): sequencing the most valuable type-strain genomes for metagenomic binning, comparative biology and taxonomic classification.</title>
        <authorList>
            <person name="Goeker M."/>
        </authorList>
    </citation>
    <scope>NUCLEOTIDE SEQUENCE [LARGE SCALE GENOMIC DNA]</scope>
    <source>
        <strain evidence="2 3">DSM 5900</strain>
    </source>
</reference>
<dbReference type="Proteomes" id="UP000278222">
    <property type="component" value="Unassembled WGS sequence"/>
</dbReference>
<feature type="compositionally biased region" description="Low complexity" evidence="1">
    <location>
        <begin position="96"/>
        <end position="105"/>
    </location>
</feature>
<accession>A0A3N1M8E3</accession>
<evidence type="ECO:0000313" key="2">
    <source>
        <dbReference type="EMBL" id="ROP99967.1"/>
    </source>
</evidence>
<protein>
    <submittedName>
        <fullName evidence="2">Uncharacterized protein</fullName>
    </submittedName>
</protein>
<sequence>MADGRHTTEAKAAKESAKARAAQEAREAEARARLLARLPQLPDDDLQTLSMNAERLEQNGTAGQKAQAAAMLPAIRAALAERAAAKPPVKPRAARKPAAAAVAAG</sequence>
<evidence type="ECO:0000256" key="1">
    <source>
        <dbReference type="SAM" id="MobiDB-lite"/>
    </source>
</evidence>
<organism evidence="2 3">
    <name type="scientific">Stella humosa</name>
    <dbReference type="NCBI Taxonomy" id="94"/>
    <lineage>
        <taxon>Bacteria</taxon>
        <taxon>Pseudomonadati</taxon>
        <taxon>Pseudomonadota</taxon>
        <taxon>Alphaproteobacteria</taxon>
        <taxon>Rhodospirillales</taxon>
        <taxon>Stellaceae</taxon>
        <taxon>Stella</taxon>
    </lineage>
</organism>
<comment type="caution">
    <text evidence="2">The sequence shown here is derived from an EMBL/GenBank/DDBJ whole genome shotgun (WGS) entry which is preliminary data.</text>
</comment>